<protein>
    <submittedName>
        <fullName evidence="6">1-acyl-sn-glycerol-3-phosphate acyltransferase</fullName>
    </submittedName>
</protein>
<evidence type="ECO:0000256" key="1">
    <source>
        <dbReference type="ARBA" id="ARBA00005189"/>
    </source>
</evidence>
<sequence length="262" mass="28769">MQLIRSALFNVTMYVWMAIVGIACIPLLIASPEGARWACSFYARSTLWQLARITGLRSEIRGTVPTGGVLVAAKHQSFLDIILIWTALSRPFFIMKSILRFAPFLGMYALRLGCIPVHRGKRTEAIKLMLAEVRSGKREGGQLLIYPQGTRVAPGAKRPYKVGTFALYDQLKQPCVPVATNVGVFWPKRGILRRPGLAVAEFLEPIPPGLDRATFMATLEARIETASNRLMEEAGFPVAIDPQTIGDPVAHAAHDVAGGKHH</sequence>
<dbReference type="SMART" id="SM00563">
    <property type="entry name" value="PlsC"/>
    <property type="match status" value="1"/>
</dbReference>
<evidence type="ECO:0000313" key="7">
    <source>
        <dbReference type="Proteomes" id="UP000198914"/>
    </source>
</evidence>
<dbReference type="Pfam" id="PF01553">
    <property type="entry name" value="Acyltransferase"/>
    <property type="match status" value="1"/>
</dbReference>
<dbReference type="GO" id="GO:0003841">
    <property type="term" value="F:1-acylglycerol-3-phosphate O-acyltransferase activity"/>
    <property type="evidence" value="ECO:0007669"/>
    <property type="project" value="TreeGrafter"/>
</dbReference>
<dbReference type="STRING" id="1244108.SAMN05444004_102325"/>
<evidence type="ECO:0000256" key="3">
    <source>
        <dbReference type="ARBA" id="ARBA00023315"/>
    </source>
</evidence>
<evidence type="ECO:0000259" key="5">
    <source>
        <dbReference type="SMART" id="SM00563"/>
    </source>
</evidence>
<dbReference type="PROSITE" id="PS51257">
    <property type="entry name" value="PROKAR_LIPOPROTEIN"/>
    <property type="match status" value="1"/>
</dbReference>
<keyword evidence="7" id="KW-1185">Reference proteome</keyword>
<dbReference type="CDD" id="cd07989">
    <property type="entry name" value="LPLAT_AGPAT-like"/>
    <property type="match status" value="1"/>
</dbReference>
<dbReference type="SUPFAM" id="SSF69593">
    <property type="entry name" value="Glycerol-3-phosphate (1)-acyltransferase"/>
    <property type="match status" value="1"/>
</dbReference>
<dbReference type="AlphaFoldDB" id="A0A1H3LUT5"/>
<reference evidence="7" key="1">
    <citation type="submission" date="2016-10" db="EMBL/GenBank/DDBJ databases">
        <authorList>
            <person name="Varghese N."/>
            <person name="Submissions S."/>
        </authorList>
    </citation>
    <scope>NUCLEOTIDE SEQUENCE [LARGE SCALE GENOMIC DNA]</scope>
    <source>
        <strain evidence="7">DSM 100420</strain>
    </source>
</reference>
<dbReference type="InterPro" id="IPR002123">
    <property type="entry name" value="Plipid/glycerol_acylTrfase"/>
</dbReference>
<dbReference type="RefSeq" id="WP_092642931.1">
    <property type="nucleotide sequence ID" value="NZ_FNPX01000002.1"/>
</dbReference>
<keyword evidence="2 6" id="KW-0808">Transferase</keyword>
<accession>A0A1H3LUT5</accession>
<organism evidence="6 7">
    <name type="scientific">Jannaschia faecimaris</name>
    <dbReference type="NCBI Taxonomy" id="1244108"/>
    <lineage>
        <taxon>Bacteria</taxon>
        <taxon>Pseudomonadati</taxon>
        <taxon>Pseudomonadota</taxon>
        <taxon>Alphaproteobacteria</taxon>
        <taxon>Rhodobacterales</taxon>
        <taxon>Roseobacteraceae</taxon>
        <taxon>Jannaschia</taxon>
    </lineage>
</organism>
<keyword evidence="4" id="KW-0812">Transmembrane</keyword>
<dbReference type="OrthoDB" id="5290997at2"/>
<dbReference type="PANTHER" id="PTHR10434:SF40">
    <property type="entry name" value="1-ACYL-SN-GLYCEROL-3-PHOSPHATE ACYLTRANSFERASE"/>
    <property type="match status" value="1"/>
</dbReference>
<dbReference type="Proteomes" id="UP000198914">
    <property type="component" value="Unassembled WGS sequence"/>
</dbReference>
<dbReference type="GO" id="GO:0006654">
    <property type="term" value="P:phosphatidic acid biosynthetic process"/>
    <property type="evidence" value="ECO:0007669"/>
    <property type="project" value="TreeGrafter"/>
</dbReference>
<keyword evidence="4" id="KW-0472">Membrane</keyword>
<evidence type="ECO:0000256" key="4">
    <source>
        <dbReference type="SAM" id="Phobius"/>
    </source>
</evidence>
<evidence type="ECO:0000313" key="6">
    <source>
        <dbReference type="EMBL" id="SDY68297.1"/>
    </source>
</evidence>
<gene>
    <name evidence="6" type="ORF">SAMN05444004_102325</name>
</gene>
<evidence type="ECO:0000256" key="2">
    <source>
        <dbReference type="ARBA" id="ARBA00022679"/>
    </source>
</evidence>
<keyword evidence="4" id="KW-1133">Transmembrane helix</keyword>
<comment type="pathway">
    <text evidence="1">Lipid metabolism.</text>
</comment>
<keyword evidence="3 6" id="KW-0012">Acyltransferase</keyword>
<name>A0A1H3LUT5_9RHOB</name>
<feature type="transmembrane region" description="Helical" evidence="4">
    <location>
        <begin position="7"/>
        <end position="29"/>
    </location>
</feature>
<dbReference type="PANTHER" id="PTHR10434">
    <property type="entry name" value="1-ACYL-SN-GLYCEROL-3-PHOSPHATE ACYLTRANSFERASE"/>
    <property type="match status" value="1"/>
</dbReference>
<proteinExistence type="predicted"/>
<dbReference type="EMBL" id="FNPX01000002">
    <property type="protein sequence ID" value="SDY68297.1"/>
    <property type="molecule type" value="Genomic_DNA"/>
</dbReference>
<feature type="domain" description="Phospholipid/glycerol acyltransferase" evidence="5">
    <location>
        <begin position="69"/>
        <end position="183"/>
    </location>
</feature>